<keyword evidence="4" id="KW-1185">Reference proteome</keyword>
<proteinExistence type="predicted"/>
<dbReference type="EMBL" id="JAWDGP010006696">
    <property type="protein sequence ID" value="KAK3736678.1"/>
    <property type="molecule type" value="Genomic_DNA"/>
</dbReference>
<accession>A0AAE0Y8G1</accession>
<dbReference type="AlphaFoldDB" id="A0AAE0Y8G1"/>
<sequence>MPQAKSTFFLVLFLVAFFSSSLAAPIYTLTPGPGACSTEATSTTRSGMSATGVAGVIGLVANIIAAVAMFGYTSTNAVVKFNE</sequence>
<keyword evidence="1" id="KW-0472">Membrane</keyword>
<reference evidence="3" key="1">
    <citation type="journal article" date="2023" name="G3 (Bethesda)">
        <title>A reference genome for the long-term kleptoplast-retaining sea slug Elysia crispata morphotype clarki.</title>
        <authorList>
            <person name="Eastman K.E."/>
            <person name="Pendleton A.L."/>
            <person name="Shaikh M.A."/>
            <person name="Suttiyut T."/>
            <person name="Ogas R."/>
            <person name="Tomko P."/>
            <person name="Gavelis G."/>
            <person name="Widhalm J.R."/>
            <person name="Wisecaver J.H."/>
        </authorList>
    </citation>
    <scope>NUCLEOTIDE SEQUENCE</scope>
    <source>
        <strain evidence="3">ECLA1</strain>
    </source>
</reference>
<keyword evidence="1" id="KW-0812">Transmembrane</keyword>
<feature type="transmembrane region" description="Helical" evidence="1">
    <location>
        <begin position="47"/>
        <end position="72"/>
    </location>
</feature>
<comment type="caution">
    <text evidence="3">The sequence shown here is derived from an EMBL/GenBank/DDBJ whole genome shotgun (WGS) entry which is preliminary data.</text>
</comment>
<feature type="chain" id="PRO_5042056927" evidence="2">
    <location>
        <begin position="24"/>
        <end position="83"/>
    </location>
</feature>
<evidence type="ECO:0000313" key="4">
    <source>
        <dbReference type="Proteomes" id="UP001283361"/>
    </source>
</evidence>
<evidence type="ECO:0000256" key="2">
    <source>
        <dbReference type="SAM" id="SignalP"/>
    </source>
</evidence>
<name>A0AAE0Y8G1_9GAST</name>
<dbReference type="Proteomes" id="UP001283361">
    <property type="component" value="Unassembled WGS sequence"/>
</dbReference>
<evidence type="ECO:0000313" key="3">
    <source>
        <dbReference type="EMBL" id="KAK3736678.1"/>
    </source>
</evidence>
<gene>
    <name evidence="3" type="ORF">RRG08_049200</name>
</gene>
<evidence type="ECO:0000256" key="1">
    <source>
        <dbReference type="SAM" id="Phobius"/>
    </source>
</evidence>
<keyword evidence="1" id="KW-1133">Transmembrane helix</keyword>
<organism evidence="3 4">
    <name type="scientific">Elysia crispata</name>
    <name type="common">lettuce slug</name>
    <dbReference type="NCBI Taxonomy" id="231223"/>
    <lineage>
        <taxon>Eukaryota</taxon>
        <taxon>Metazoa</taxon>
        <taxon>Spiralia</taxon>
        <taxon>Lophotrochozoa</taxon>
        <taxon>Mollusca</taxon>
        <taxon>Gastropoda</taxon>
        <taxon>Heterobranchia</taxon>
        <taxon>Euthyneura</taxon>
        <taxon>Panpulmonata</taxon>
        <taxon>Sacoglossa</taxon>
        <taxon>Placobranchoidea</taxon>
        <taxon>Plakobranchidae</taxon>
        <taxon>Elysia</taxon>
    </lineage>
</organism>
<keyword evidence="2" id="KW-0732">Signal</keyword>
<protein>
    <submittedName>
        <fullName evidence="3">Uncharacterized protein</fullName>
    </submittedName>
</protein>
<feature type="signal peptide" evidence="2">
    <location>
        <begin position="1"/>
        <end position="23"/>
    </location>
</feature>